<evidence type="ECO:0000313" key="3">
    <source>
        <dbReference type="Proteomes" id="UP000235786"/>
    </source>
</evidence>
<evidence type="ECO:0000256" key="1">
    <source>
        <dbReference type="SAM" id="MobiDB-lite"/>
    </source>
</evidence>
<gene>
    <name evidence="2" type="ORF">L207DRAFT_563079</name>
</gene>
<sequence length="404" mass="43406">MSGTGTGRLTGRLGASWLGWYGGVDVVEHRIQRGYIEWREYLWSDQRGRSQLVVAVTVSQSQLGRRARTPGWSALRGGWTGRRRFWCVVTGEAPGRALGSNASARVVAQVGKGPRRAGQAEQRADIDQEPNVRGCEYESVVPGDETIVDHGLRKCAAWVADACQGVEDEGSSGVVLRALSKVSRAHPRRPPTATVHPLTRPTASSAACLSWCSSILGTFVRLRKAAPKSQQPRGFDVRVVDSSSLRTGRAGDAGFRQGRLEKGGKAAAGKHRDAPVQGLESMGALGALPCTPSPSAQASGVSVHRRSIDISPTRVAVALRDCTTVTAHSHWHRCTAAPTHTHLPLRSLSSTPRPSPSHAWHSRHPSDGSLPLVGWPLNREMSGLIFISNARGGPAGCSLHVRWW</sequence>
<accession>A0A2J6RZS5</accession>
<evidence type="ECO:0000313" key="2">
    <source>
        <dbReference type="EMBL" id="PMD44010.1"/>
    </source>
</evidence>
<feature type="region of interest" description="Disordered" evidence="1">
    <location>
        <begin position="247"/>
        <end position="273"/>
    </location>
</feature>
<dbReference type="EMBL" id="KZ613941">
    <property type="protein sequence ID" value="PMD44010.1"/>
    <property type="molecule type" value="Genomic_DNA"/>
</dbReference>
<dbReference type="AlphaFoldDB" id="A0A2J6RZS5"/>
<name>A0A2J6RZS5_HYAVF</name>
<feature type="compositionally biased region" description="Low complexity" evidence="1">
    <location>
        <begin position="343"/>
        <end position="358"/>
    </location>
</feature>
<proteinExistence type="predicted"/>
<dbReference type="Proteomes" id="UP000235786">
    <property type="component" value="Unassembled WGS sequence"/>
</dbReference>
<organism evidence="2 3">
    <name type="scientific">Hyaloscypha variabilis (strain UAMH 11265 / GT02V1 / F)</name>
    <name type="common">Meliniomyces variabilis</name>
    <dbReference type="NCBI Taxonomy" id="1149755"/>
    <lineage>
        <taxon>Eukaryota</taxon>
        <taxon>Fungi</taxon>
        <taxon>Dikarya</taxon>
        <taxon>Ascomycota</taxon>
        <taxon>Pezizomycotina</taxon>
        <taxon>Leotiomycetes</taxon>
        <taxon>Helotiales</taxon>
        <taxon>Hyaloscyphaceae</taxon>
        <taxon>Hyaloscypha</taxon>
        <taxon>Hyaloscypha variabilis</taxon>
    </lineage>
</organism>
<feature type="compositionally biased region" description="Basic and acidic residues" evidence="1">
    <location>
        <begin position="258"/>
        <end position="273"/>
    </location>
</feature>
<reference evidence="2 3" key="1">
    <citation type="submission" date="2016-04" db="EMBL/GenBank/DDBJ databases">
        <title>A degradative enzymes factory behind the ericoid mycorrhizal symbiosis.</title>
        <authorList>
            <consortium name="DOE Joint Genome Institute"/>
            <person name="Martino E."/>
            <person name="Morin E."/>
            <person name="Grelet G."/>
            <person name="Kuo A."/>
            <person name="Kohler A."/>
            <person name="Daghino S."/>
            <person name="Barry K."/>
            <person name="Choi C."/>
            <person name="Cichocki N."/>
            <person name="Clum A."/>
            <person name="Copeland A."/>
            <person name="Hainaut M."/>
            <person name="Haridas S."/>
            <person name="Labutti K."/>
            <person name="Lindquist E."/>
            <person name="Lipzen A."/>
            <person name="Khouja H.-R."/>
            <person name="Murat C."/>
            <person name="Ohm R."/>
            <person name="Olson A."/>
            <person name="Spatafora J."/>
            <person name="Veneault-Fourrey C."/>
            <person name="Henrissat B."/>
            <person name="Grigoriev I."/>
            <person name="Martin F."/>
            <person name="Perotto S."/>
        </authorList>
    </citation>
    <scope>NUCLEOTIDE SEQUENCE [LARGE SCALE GENOMIC DNA]</scope>
    <source>
        <strain evidence="2 3">F</strain>
    </source>
</reference>
<protein>
    <submittedName>
        <fullName evidence="2">Uncharacterized protein</fullName>
    </submittedName>
</protein>
<keyword evidence="3" id="KW-1185">Reference proteome</keyword>
<feature type="region of interest" description="Disordered" evidence="1">
    <location>
        <begin position="343"/>
        <end position="365"/>
    </location>
</feature>